<evidence type="ECO:0000313" key="12">
    <source>
        <dbReference type="EMBL" id="SNZ20650.1"/>
    </source>
</evidence>
<gene>
    <name evidence="12" type="ORF">SAMN06265368_3759</name>
</gene>
<dbReference type="GO" id="GO:0046872">
    <property type="term" value="F:metal ion binding"/>
    <property type="evidence" value="ECO:0007669"/>
    <property type="project" value="UniProtKB-KW"/>
</dbReference>
<dbReference type="Pfam" id="PF01636">
    <property type="entry name" value="APH"/>
    <property type="match status" value="1"/>
</dbReference>
<dbReference type="InterPro" id="IPR002575">
    <property type="entry name" value="Aminoglycoside_PTrfase"/>
</dbReference>
<dbReference type="Proteomes" id="UP000219439">
    <property type="component" value="Unassembled WGS sequence"/>
</dbReference>
<evidence type="ECO:0000256" key="10">
    <source>
        <dbReference type="ARBA" id="ARBA00032441"/>
    </source>
</evidence>
<dbReference type="GO" id="GO:0005524">
    <property type="term" value="F:ATP binding"/>
    <property type="evidence" value="ECO:0007669"/>
    <property type="project" value="UniProtKB-KW"/>
</dbReference>
<organism evidence="12 13">
    <name type="scientific">Cohaesibacter gelatinilyticus</name>
    <dbReference type="NCBI Taxonomy" id="372072"/>
    <lineage>
        <taxon>Bacteria</taxon>
        <taxon>Pseudomonadati</taxon>
        <taxon>Pseudomonadota</taxon>
        <taxon>Alphaproteobacteria</taxon>
        <taxon>Hyphomicrobiales</taxon>
        <taxon>Cohaesibacteraceae</taxon>
    </lineage>
</organism>
<evidence type="ECO:0000256" key="4">
    <source>
        <dbReference type="ARBA" id="ARBA00022490"/>
    </source>
</evidence>
<dbReference type="InterPro" id="IPR003442">
    <property type="entry name" value="T6A_TsaE"/>
</dbReference>
<keyword evidence="8" id="KW-0067">ATP-binding</keyword>
<keyword evidence="7" id="KW-0547">Nucleotide-binding</keyword>
<evidence type="ECO:0000256" key="2">
    <source>
        <dbReference type="ARBA" id="ARBA00007599"/>
    </source>
</evidence>
<keyword evidence="5" id="KW-0819">tRNA processing</keyword>
<keyword evidence="6" id="KW-0479">Metal-binding</keyword>
<reference evidence="12 13" key="1">
    <citation type="submission" date="2017-09" db="EMBL/GenBank/DDBJ databases">
        <authorList>
            <person name="Ehlers B."/>
            <person name="Leendertz F.H."/>
        </authorList>
    </citation>
    <scope>NUCLEOTIDE SEQUENCE [LARGE SCALE GENOMIC DNA]</scope>
    <source>
        <strain evidence="12 13">DSM 18289</strain>
    </source>
</reference>
<dbReference type="PANTHER" id="PTHR33540">
    <property type="entry name" value="TRNA THREONYLCARBAMOYLADENOSINE BIOSYNTHESIS PROTEIN TSAE"/>
    <property type="match status" value="1"/>
</dbReference>
<evidence type="ECO:0000256" key="7">
    <source>
        <dbReference type="ARBA" id="ARBA00022741"/>
    </source>
</evidence>
<keyword evidence="9" id="KW-0460">Magnesium</keyword>
<proteinExistence type="inferred from homology"/>
<comment type="subcellular location">
    <subcellularLocation>
        <location evidence="1">Cytoplasm</location>
    </subcellularLocation>
</comment>
<accession>A0A285PG00</accession>
<keyword evidence="13" id="KW-1185">Reference proteome</keyword>
<dbReference type="InterPro" id="IPR027417">
    <property type="entry name" value="P-loop_NTPase"/>
</dbReference>
<evidence type="ECO:0000313" key="13">
    <source>
        <dbReference type="Proteomes" id="UP000219439"/>
    </source>
</evidence>
<evidence type="ECO:0000256" key="6">
    <source>
        <dbReference type="ARBA" id="ARBA00022723"/>
    </source>
</evidence>
<evidence type="ECO:0000259" key="11">
    <source>
        <dbReference type="Pfam" id="PF01636"/>
    </source>
</evidence>
<feature type="domain" description="Aminoglycoside phosphotransferase" evidence="11">
    <location>
        <begin position="184"/>
        <end position="441"/>
    </location>
</feature>
<dbReference type="Pfam" id="PF02367">
    <property type="entry name" value="TsaE"/>
    <property type="match status" value="1"/>
</dbReference>
<dbReference type="AlphaFoldDB" id="A0A285PG00"/>
<sequence length="524" mass="58853">MQPTNVSSPSSDWHFSFPNLDEAAGQAFAGDLAEILRSGDVIALDGDVGMGKSTLARALLRSLADDELLEVPSPTFTLVQNYHLDGLEVSHFDLYRISDFEELYEIGFEESWQEGCTLVEWPDRGEELLPASTLWLHFEDAHGEESSARHLTLQGNKAWKDRLERPCQKRQLLIDCDWGNAKLSEIDGDLSTRSYQRAYHSETQQTAILMDMPKREPGPVLADGRRYDLIAHRVTELAPMITVAENLEKAGLTVPQCFGHQLNNGLALWEDFGSECLSLSVPNKEAKPIAERYEATVIALADFHQDGWQSNATQLSGSGGPHLLSNYDRAAFEVELDIFLDWYWPFLKGQDCPATTREVYVSLWQPAFDILIEAEQCLVLRDVQNPNCFWLEKIRDDKLIGFIDFQDCLIGPSAYDVAALCLDARISIEPDLEKTLKAAYMQHRSFDREASQIFEQSYALCGAQRTSKNLGAFARAKLSLGKSSYMAHIPRGIGYLARCLAHPELADLSAFYNENKLLDLPSTF</sequence>
<comment type="similarity">
    <text evidence="2">Belongs to the TsaE family.</text>
</comment>
<dbReference type="NCBIfam" id="TIGR00150">
    <property type="entry name" value="T6A_YjeE"/>
    <property type="match status" value="1"/>
</dbReference>
<keyword evidence="4" id="KW-0963">Cytoplasm</keyword>
<dbReference type="Gene3D" id="3.30.200.20">
    <property type="entry name" value="Phosphorylase Kinase, domain 1"/>
    <property type="match status" value="1"/>
</dbReference>
<dbReference type="Gene3D" id="3.90.1200.10">
    <property type="match status" value="1"/>
</dbReference>
<dbReference type="SUPFAM" id="SSF56112">
    <property type="entry name" value="Protein kinase-like (PK-like)"/>
    <property type="match status" value="1"/>
</dbReference>
<dbReference type="Gene3D" id="3.40.50.300">
    <property type="entry name" value="P-loop containing nucleotide triphosphate hydrolases"/>
    <property type="match status" value="1"/>
</dbReference>
<dbReference type="EMBL" id="OBEL01000005">
    <property type="protein sequence ID" value="SNZ20650.1"/>
    <property type="molecule type" value="Genomic_DNA"/>
</dbReference>
<evidence type="ECO:0000256" key="9">
    <source>
        <dbReference type="ARBA" id="ARBA00022842"/>
    </source>
</evidence>
<name>A0A285PG00_9HYPH</name>
<evidence type="ECO:0000256" key="3">
    <source>
        <dbReference type="ARBA" id="ARBA00019010"/>
    </source>
</evidence>
<dbReference type="GO" id="GO:0005737">
    <property type="term" value="C:cytoplasm"/>
    <property type="evidence" value="ECO:0007669"/>
    <property type="project" value="UniProtKB-SubCell"/>
</dbReference>
<dbReference type="PANTHER" id="PTHR33540:SF2">
    <property type="entry name" value="TRNA THREONYLCARBAMOYLADENOSINE BIOSYNTHESIS PROTEIN TSAE"/>
    <property type="match status" value="1"/>
</dbReference>
<dbReference type="OrthoDB" id="9809275at2"/>
<dbReference type="RefSeq" id="WP_097155012.1">
    <property type="nucleotide sequence ID" value="NZ_OBEL01000005.1"/>
</dbReference>
<protein>
    <recommendedName>
        <fullName evidence="3">tRNA threonylcarbamoyladenosine biosynthesis protein TsaE</fullName>
    </recommendedName>
    <alternativeName>
        <fullName evidence="10">t(6)A37 threonylcarbamoyladenosine biosynthesis protein TsaE</fullName>
    </alternativeName>
</protein>
<dbReference type="InterPro" id="IPR011009">
    <property type="entry name" value="Kinase-like_dom_sf"/>
</dbReference>
<dbReference type="GO" id="GO:0002949">
    <property type="term" value="P:tRNA threonylcarbamoyladenosine modification"/>
    <property type="evidence" value="ECO:0007669"/>
    <property type="project" value="InterPro"/>
</dbReference>
<evidence type="ECO:0000256" key="8">
    <source>
        <dbReference type="ARBA" id="ARBA00022840"/>
    </source>
</evidence>
<evidence type="ECO:0000256" key="5">
    <source>
        <dbReference type="ARBA" id="ARBA00022694"/>
    </source>
</evidence>
<evidence type="ECO:0000256" key="1">
    <source>
        <dbReference type="ARBA" id="ARBA00004496"/>
    </source>
</evidence>
<dbReference type="SUPFAM" id="SSF52540">
    <property type="entry name" value="P-loop containing nucleoside triphosphate hydrolases"/>
    <property type="match status" value="1"/>
</dbReference>